<protein>
    <submittedName>
        <fullName evidence="5">PA0069 family radical SAM protein</fullName>
    </submittedName>
</protein>
<dbReference type="Pfam" id="PF04055">
    <property type="entry name" value="Radical_SAM"/>
    <property type="match status" value="1"/>
</dbReference>
<gene>
    <name evidence="5" type="ORF">ABS766_11530</name>
</gene>
<dbReference type="NCBIfam" id="NF033668">
    <property type="entry name" value="rSAM_PA0069"/>
    <property type="match status" value="1"/>
</dbReference>
<accession>A0ABW8YXI7</accession>
<evidence type="ECO:0000256" key="1">
    <source>
        <dbReference type="ARBA" id="ARBA00022723"/>
    </source>
</evidence>
<evidence type="ECO:0000313" key="5">
    <source>
        <dbReference type="EMBL" id="MFL9845051.1"/>
    </source>
</evidence>
<evidence type="ECO:0000259" key="4">
    <source>
        <dbReference type="SMART" id="SM00729"/>
    </source>
</evidence>
<dbReference type="InterPro" id="IPR007197">
    <property type="entry name" value="rSAM"/>
</dbReference>
<dbReference type="PANTHER" id="PTHR43432">
    <property type="entry name" value="SLR0285 PROTEIN"/>
    <property type="match status" value="1"/>
</dbReference>
<dbReference type="SFLD" id="SFLDG01084">
    <property type="entry name" value="Uncharacterised_Radical_SAM_Su"/>
    <property type="match status" value="1"/>
</dbReference>
<dbReference type="InterPro" id="IPR006638">
    <property type="entry name" value="Elp3/MiaA/NifB-like_rSAM"/>
</dbReference>
<dbReference type="EMBL" id="JBELPZ010000011">
    <property type="protein sequence ID" value="MFL9845051.1"/>
    <property type="molecule type" value="Genomic_DNA"/>
</dbReference>
<name>A0ABW8YXI7_9FLAO</name>
<organism evidence="5 6">
    <name type="scientific">Flavobacterium rhizosphaerae</name>
    <dbReference type="NCBI Taxonomy" id="3163298"/>
    <lineage>
        <taxon>Bacteria</taxon>
        <taxon>Pseudomonadati</taxon>
        <taxon>Bacteroidota</taxon>
        <taxon>Flavobacteriia</taxon>
        <taxon>Flavobacteriales</taxon>
        <taxon>Flavobacteriaceae</taxon>
        <taxon>Flavobacterium</taxon>
    </lineage>
</organism>
<evidence type="ECO:0000313" key="6">
    <source>
        <dbReference type="Proteomes" id="UP001629156"/>
    </source>
</evidence>
<comment type="caution">
    <text evidence="5">The sequence shown here is derived from an EMBL/GenBank/DDBJ whole genome shotgun (WGS) entry which is preliminary data.</text>
</comment>
<dbReference type="CDD" id="cd01335">
    <property type="entry name" value="Radical_SAM"/>
    <property type="match status" value="1"/>
</dbReference>
<sequence length="350" mass="39991">MSVNTVKGQGAVQNIHNHFERNRYQKSIYDDDFEEQVAKTEFLEVFPKTIVNPVKSPDLRMAYSMNPYQGCEHGCAYCFARPTHEYWGYSAGVDFERKIMVKKNAPQLLEQFFTKRGYKPEPILLSGNTDCYQPIERKLEITRKILQVFLEYRHPVDILTKNALVTRDMDILVKLAQKNLVTVSLSIPTTNEELRRKLEPRTSSVNTKLKALETLSQNGVPTNVMIAPIIPGLNSMEILQNVKIMADKGAQSFGYTLVRLNDAVEPVFIDWLNEHYPDRKEKVLNHIASMHGGKLGEKSVAKRKKGEGNIAEMIHNTFKVGRQKYFAGRELSLLALDHFDGTKGEQLKLF</sequence>
<dbReference type="InterPro" id="IPR040086">
    <property type="entry name" value="MJ0683-like"/>
</dbReference>
<keyword evidence="1" id="KW-0479">Metal-binding</keyword>
<feature type="domain" description="Elp3/MiaA/NifB-like radical SAM core" evidence="4">
    <location>
        <begin position="61"/>
        <end position="278"/>
    </location>
</feature>
<dbReference type="RefSeq" id="WP_408085318.1">
    <property type="nucleotide sequence ID" value="NZ_JBELPZ010000011.1"/>
</dbReference>
<keyword evidence="2" id="KW-0408">Iron</keyword>
<dbReference type="Proteomes" id="UP001629156">
    <property type="component" value="Unassembled WGS sequence"/>
</dbReference>
<reference evidence="5 6" key="1">
    <citation type="submission" date="2024-06" db="EMBL/GenBank/DDBJ databases">
        <authorList>
            <person name="Kaempfer P."/>
            <person name="Viver T."/>
        </authorList>
    </citation>
    <scope>NUCLEOTIDE SEQUENCE [LARGE SCALE GENOMIC DNA]</scope>
    <source>
        <strain evidence="5 6">ST-119</strain>
    </source>
</reference>
<dbReference type="SFLD" id="SFLDS00029">
    <property type="entry name" value="Radical_SAM"/>
    <property type="match status" value="1"/>
</dbReference>
<dbReference type="SUPFAM" id="SSF102114">
    <property type="entry name" value="Radical SAM enzymes"/>
    <property type="match status" value="1"/>
</dbReference>
<dbReference type="InterPro" id="IPR058240">
    <property type="entry name" value="rSAM_sf"/>
</dbReference>
<dbReference type="PANTHER" id="PTHR43432:SF3">
    <property type="entry name" value="SLR0285 PROTEIN"/>
    <property type="match status" value="1"/>
</dbReference>
<proteinExistence type="predicted"/>
<evidence type="ECO:0000256" key="3">
    <source>
        <dbReference type="ARBA" id="ARBA00023014"/>
    </source>
</evidence>
<dbReference type="Gene3D" id="3.80.30.30">
    <property type="match status" value="1"/>
</dbReference>
<keyword evidence="3" id="KW-0411">Iron-sulfur</keyword>
<keyword evidence="6" id="KW-1185">Reference proteome</keyword>
<evidence type="ECO:0000256" key="2">
    <source>
        <dbReference type="ARBA" id="ARBA00023004"/>
    </source>
</evidence>
<dbReference type="SMART" id="SM00729">
    <property type="entry name" value="Elp3"/>
    <property type="match status" value="1"/>
</dbReference>